<dbReference type="InterPro" id="IPR036397">
    <property type="entry name" value="RNaseH_sf"/>
</dbReference>
<dbReference type="SMART" id="SM00950">
    <property type="entry name" value="Piwi"/>
    <property type="match status" value="1"/>
</dbReference>
<organism evidence="4 5">
    <name type="scientific">Steinernema hermaphroditum</name>
    <dbReference type="NCBI Taxonomy" id="289476"/>
    <lineage>
        <taxon>Eukaryota</taxon>
        <taxon>Metazoa</taxon>
        <taxon>Ecdysozoa</taxon>
        <taxon>Nematoda</taxon>
        <taxon>Chromadorea</taxon>
        <taxon>Rhabditida</taxon>
        <taxon>Tylenchina</taxon>
        <taxon>Panagrolaimomorpha</taxon>
        <taxon>Strongyloidoidea</taxon>
        <taxon>Steinernematidae</taxon>
        <taxon>Steinernema</taxon>
    </lineage>
</organism>
<evidence type="ECO:0000313" key="4">
    <source>
        <dbReference type="EMBL" id="KAK0403128.1"/>
    </source>
</evidence>
<dbReference type="InterPro" id="IPR036085">
    <property type="entry name" value="PAZ_dom_sf"/>
</dbReference>
<reference evidence="4" key="1">
    <citation type="submission" date="2023-06" db="EMBL/GenBank/DDBJ databases">
        <title>Genomic analysis of the entomopathogenic nematode Steinernema hermaphroditum.</title>
        <authorList>
            <person name="Schwarz E.M."/>
            <person name="Heppert J.K."/>
            <person name="Baniya A."/>
            <person name="Schwartz H.T."/>
            <person name="Tan C.-H."/>
            <person name="Antoshechkin I."/>
            <person name="Sternberg P.W."/>
            <person name="Goodrich-Blair H."/>
            <person name="Dillman A.R."/>
        </authorList>
    </citation>
    <scope>NUCLEOTIDE SEQUENCE</scope>
    <source>
        <strain evidence="4">PS9179</strain>
        <tissue evidence="4">Whole animal</tissue>
    </source>
</reference>
<dbReference type="Proteomes" id="UP001175271">
    <property type="component" value="Unassembled WGS sequence"/>
</dbReference>
<sequence length="924" mass="104585">MDLDNQETDVTMKRRMNQLIDKMDELCQVQGIQRGDRVIAEKKPAGSEGQEVEVQTNVFNLKLPPIRVHRYDVKIIAQFPGKTKNIEVEFTKKARADYVATHRKERCRDVFELLVENNIDFFGQERHAIYYDCQAIMYTVHKIPTLEEKSPRKLKMRLSSEVTVPESLYGVDKVTVELTKVHTKLRLNDLSFINQNDMEQDQSLQQFLQLLINQHVIFSPDDHVSYNAGLSYLVDPKKYGFTERDCPPLYDGKCVKVGCERSVQFVEGPDGEGNVCAAMMLDTKRTAFHDSGPLVQKVAAILPYFDGSHQLNSTEIAKLNTAFKGLFVKTCHTASPRSFPIHGVVESTASQQQFNKGDGEYITIAEYLRKRYSIDLNYPNLPLVTIYERRTTSYYPMELLSVCENQRVLFSQQTPGQLTKTLRVCAVPPIDRALSNRNNLQSLELKNNLFLKNAQVKVASKPMMMKARVIGAPELLYGNREYVRPDNGSWRTRGRGAFVSAASVQHWVVLVVSALSGQSHMSDGDIQTFVERFIEECRRKGLQVSEPSRVKRIPAEVRKVEDVMERYAKSGIQYALFITDDSVKNLHKPIKLLERNFGVITQDVRLSTALTVVHGKWQTLHNIVAKTNVKLGGINYEVELKGDNNLTRLRKSCLVVGFAVNHSKCHENRIATAKQSTVFGFAANVKKHPDDFVGDYFFEEAGRTEKSASIMTVMESCVRRFHRARGFYPSEVIVFRNGASDGQYGYIQEYEIPMIERAMENSGAVSALLTVVIPQKAHNFRLLPRFLDPSDHITKQNVQSGTVLDHGVVHPLYTEYYLNSHAGVAGSSKTPRYTVLYDQNSLTMDDLQNLTHSLCFGFQIIKQAVSLPAPVVIAARYAERGRALLDAADGVWLEEKTTESINYADLNKKLSYKGTGLENFRVNA</sequence>
<dbReference type="InterPro" id="IPR012337">
    <property type="entry name" value="RNaseH-like_sf"/>
</dbReference>
<comment type="similarity">
    <text evidence="1">Belongs to the argonaute family.</text>
</comment>
<dbReference type="InterPro" id="IPR032474">
    <property type="entry name" value="Argonaute_N"/>
</dbReference>
<evidence type="ECO:0000259" key="3">
    <source>
        <dbReference type="PROSITE" id="PS50822"/>
    </source>
</evidence>
<evidence type="ECO:0000313" key="5">
    <source>
        <dbReference type="Proteomes" id="UP001175271"/>
    </source>
</evidence>
<dbReference type="GO" id="GO:0003723">
    <property type="term" value="F:RNA binding"/>
    <property type="evidence" value="ECO:0007669"/>
    <property type="project" value="InterPro"/>
</dbReference>
<dbReference type="InterPro" id="IPR003100">
    <property type="entry name" value="PAZ_dom"/>
</dbReference>
<evidence type="ECO:0000259" key="2">
    <source>
        <dbReference type="PROSITE" id="PS50821"/>
    </source>
</evidence>
<dbReference type="Pfam" id="PF02171">
    <property type="entry name" value="Piwi"/>
    <property type="match status" value="1"/>
</dbReference>
<proteinExistence type="inferred from homology"/>
<dbReference type="EMBL" id="JAUCMV010000004">
    <property type="protein sequence ID" value="KAK0403128.1"/>
    <property type="molecule type" value="Genomic_DNA"/>
</dbReference>
<dbReference type="Gene3D" id="2.170.260.10">
    <property type="entry name" value="paz domain"/>
    <property type="match status" value="1"/>
</dbReference>
<gene>
    <name evidence="4" type="ORF">QR680_016731</name>
</gene>
<dbReference type="SUPFAM" id="SSF53098">
    <property type="entry name" value="Ribonuclease H-like"/>
    <property type="match status" value="1"/>
</dbReference>
<dbReference type="Gene3D" id="3.30.420.10">
    <property type="entry name" value="Ribonuclease H-like superfamily/Ribonuclease H"/>
    <property type="match status" value="1"/>
</dbReference>
<dbReference type="AlphaFoldDB" id="A0AA39LMX8"/>
<dbReference type="InterPro" id="IPR003165">
    <property type="entry name" value="Piwi"/>
</dbReference>
<dbReference type="PANTHER" id="PTHR22891">
    <property type="entry name" value="EUKARYOTIC TRANSLATION INITIATION FACTOR 2C"/>
    <property type="match status" value="1"/>
</dbReference>
<keyword evidence="5" id="KW-1185">Reference proteome</keyword>
<dbReference type="InterPro" id="IPR057272">
    <property type="entry name" value="Piwi_nem"/>
</dbReference>
<evidence type="ECO:0000256" key="1">
    <source>
        <dbReference type="RuleBase" id="RU361178"/>
    </source>
</evidence>
<evidence type="ECO:0008006" key="6">
    <source>
        <dbReference type="Google" id="ProtNLM"/>
    </source>
</evidence>
<comment type="caution">
    <text evidence="4">The sequence shown here is derived from an EMBL/GenBank/DDBJ whole genome shotgun (WGS) entry which is preliminary data.</text>
</comment>
<accession>A0AA39LMX8</accession>
<dbReference type="PROSITE" id="PS50821">
    <property type="entry name" value="PAZ"/>
    <property type="match status" value="1"/>
</dbReference>
<dbReference type="Gene3D" id="3.40.50.2300">
    <property type="match status" value="1"/>
</dbReference>
<protein>
    <recommendedName>
        <fullName evidence="6">Piwi domain-containing protein</fullName>
    </recommendedName>
</protein>
<dbReference type="Pfam" id="PF16487">
    <property type="entry name" value="ArgoMid"/>
    <property type="match status" value="1"/>
</dbReference>
<feature type="domain" description="Piwi" evidence="3">
    <location>
        <begin position="573"/>
        <end position="886"/>
    </location>
</feature>
<dbReference type="PROSITE" id="PS50822">
    <property type="entry name" value="PIWI"/>
    <property type="match status" value="1"/>
</dbReference>
<feature type="domain" description="PAZ" evidence="2">
    <location>
        <begin position="297"/>
        <end position="404"/>
    </location>
</feature>
<dbReference type="Pfam" id="PF16486">
    <property type="entry name" value="ArgoN"/>
    <property type="match status" value="1"/>
</dbReference>
<name>A0AA39LMX8_9BILA</name>
<dbReference type="Pfam" id="PF02170">
    <property type="entry name" value="PAZ"/>
    <property type="match status" value="1"/>
</dbReference>
<dbReference type="CDD" id="cd02846">
    <property type="entry name" value="PAZ_argonaute_like"/>
    <property type="match status" value="1"/>
</dbReference>
<dbReference type="InterPro" id="IPR032473">
    <property type="entry name" value="Argonaute_Mid_dom"/>
</dbReference>
<dbReference type="SMART" id="SM00949">
    <property type="entry name" value="PAZ"/>
    <property type="match status" value="1"/>
</dbReference>
<dbReference type="CDD" id="cd02826">
    <property type="entry name" value="Piwi-like"/>
    <property type="match status" value="1"/>
</dbReference>
<dbReference type="SUPFAM" id="SSF101690">
    <property type="entry name" value="PAZ domain"/>
    <property type="match status" value="1"/>
</dbReference>